<gene>
    <name evidence="1" type="ORF">SAMN05421538_101148</name>
</gene>
<dbReference type="OrthoDB" id="7860885at2"/>
<accession>A0A1G6T0M3</accession>
<keyword evidence="2" id="KW-1185">Reference proteome</keyword>
<reference evidence="1 2" key="1">
    <citation type="submission" date="2016-10" db="EMBL/GenBank/DDBJ databases">
        <authorList>
            <person name="de Groot N.N."/>
        </authorList>
    </citation>
    <scope>NUCLEOTIDE SEQUENCE [LARGE SCALE GENOMIC DNA]</scope>
    <source>
        <strain evidence="1 2">DSM 22220</strain>
    </source>
</reference>
<organism evidence="1 2">
    <name type="scientific">Paracoccus isoporae</name>
    <dbReference type="NCBI Taxonomy" id="591205"/>
    <lineage>
        <taxon>Bacteria</taxon>
        <taxon>Pseudomonadati</taxon>
        <taxon>Pseudomonadota</taxon>
        <taxon>Alphaproteobacteria</taxon>
        <taxon>Rhodobacterales</taxon>
        <taxon>Paracoccaceae</taxon>
        <taxon>Paracoccus</taxon>
    </lineage>
</organism>
<dbReference type="EMBL" id="FNAH01000001">
    <property type="protein sequence ID" value="SDD22434.1"/>
    <property type="molecule type" value="Genomic_DNA"/>
</dbReference>
<name>A0A1G6T0M3_9RHOB</name>
<dbReference type="PROSITE" id="PS51257">
    <property type="entry name" value="PROKAR_LIPOPROTEIN"/>
    <property type="match status" value="1"/>
</dbReference>
<dbReference type="RefSeq" id="WP_090519984.1">
    <property type="nucleotide sequence ID" value="NZ_FNAH01000001.1"/>
</dbReference>
<evidence type="ECO:0000313" key="1">
    <source>
        <dbReference type="EMBL" id="SDD22434.1"/>
    </source>
</evidence>
<sequence>MTGRGQISGAAIVAAMAVLAGCAGPSNGGLAQPPRAKPPTIPVRLEGPTADTSILAGVSTRSGEMLILENDGSVTKTEIDSDRGRATLRQSDAAMYSLTDILVTDDTIPLEDLPRPPTAQEIALKTFAERRRSALPARIVRAEPEMFRGNQVRVIGKGGSGAAELVSVVVQLREGVDESTAFAYATCTLAAWSRTTKTPYGRHIRTLSSERNGVLTVESVFTMSTDLPLGLRVMERDKTLQECRANGVPARVAVGPVEGTETNG</sequence>
<proteinExistence type="predicted"/>
<evidence type="ECO:0008006" key="3">
    <source>
        <dbReference type="Google" id="ProtNLM"/>
    </source>
</evidence>
<dbReference type="Proteomes" id="UP000199344">
    <property type="component" value="Unassembled WGS sequence"/>
</dbReference>
<dbReference type="STRING" id="591205.SAMN05421538_101148"/>
<dbReference type="AlphaFoldDB" id="A0A1G6T0M3"/>
<protein>
    <recommendedName>
        <fullName evidence="3">Lipoprotein</fullName>
    </recommendedName>
</protein>
<evidence type="ECO:0000313" key="2">
    <source>
        <dbReference type="Proteomes" id="UP000199344"/>
    </source>
</evidence>